<accession>A0AAD9R864</accession>
<feature type="compositionally biased region" description="Basic and acidic residues" evidence="1">
    <location>
        <begin position="164"/>
        <end position="176"/>
    </location>
</feature>
<dbReference type="EMBL" id="JAIFRP010004667">
    <property type="protein sequence ID" value="KAK2574841.1"/>
    <property type="molecule type" value="Genomic_DNA"/>
</dbReference>
<reference evidence="2" key="2">
    <citation type="journal article" date="2023" name="Commun. Biol.">
        <title>Intrasexual cuticular hydrocarbon dimorphism in a wasp sheds light on hydrocarbon biosynthesis genes in Hymenoptera.</title>
        <authorList>
            <person name="Moris V.C."/>
            <person name="Podsiadlowski L."/>
            <person name="Martin S."/>
            <person name="Oeyen J.P."/>
            <person name="Donath A."/>
            <person name="Petersen M."/>
            <person name="Wilbrandt J."/>
            <person name="Misof B."/>
            <person name="Liedtke D."/>
            <person name="Thamm M."/>
            <person name="Scheiner R."/>
            <person name="Schmitt T."/>
            <person name="Niehuis O."/>
        </authorList>
    </citation>
    <scope>NUCLEOTIDE SEQUENCE</scope>
    <source>
        <strain evidence="2">GBR_01_08_01A</strain>
    </source>
</reference>
<protein>
    <submittedName>
        <fullName evidence="2">Uncharacterized protein</fullName>
    </submittedName>
</protein>
<dbReference type="AlphaFoldDB" id="A0AAD9R864"/>
<evidence type="ECO:0000313" key="2">
    <source>
        <dbReference type="EMBL" id="KAK2574841.1"/>
    </source>
</evidence>
<feature type="region of interest" description="Disordered" evidence="1">
    <location>
        <begin position="1"/>
        <end position="235"/>
    </location>
</feature>
<feature type="compositionally biased region" description="Basic and acidic residues" evidence="1">
    <location>
        <begin position="130"/>
        <end position="145"/>
    </location>
</feature>
<feature type="compositionally biased region" description="Polar residues" evidence="1">
    <location>
        <begin position="112"/>
        <end position="123"/>
    </location>
</feature>
<sequence>MTDVEQQRVTEPEKTNETETRAAAVVTVIDASKAADTNKEADATTAENTCPNVGGAASEGKKKKQKKSNAMKRPAVANQTNGEKTSTTEEKVPEVGENDGGSPKKKAKISTVKGSTGKSNSKTPDVAPDVNDKLEISAKPKENQRKGGKKRSAKAIESTDEEARECVRVDGDDKVNGDCGDGGDNGNVDVAETAAGPTKKKKRTTTKRSDDDKSAEKKSNSAKSSSNNDTKKKRKKINNGDFDFVLTDENLEKIGAMSETECRSNESCFFEIERHEKLKNDAFIKVIYLKAPESIVLKGKNMHRINFNGYFSFHDKKTRLQVYNYESLTVDRGIEIVPFYLANDETKKSFAITLWNRGEDKCELLAGERIAVLVAQNY</sequence>
<feature type="compositionally biased region" description="Basic and acidic residues" evidence="1">
    <location>
        <begin position="1"/>
        <end position="20"/>
    </location>
</feature>
<proteinExistence type="predicted"/>
<name>A0AAD9R864_9HYME</name>
<evidence type="ECO:0000313" key="3">
    <source>
        <dbReference type="Proteomes" id="UP001258017"/>
    </source>
</evidence>
<keyword evidence="3" id="KW-1185">Reference proteome</keyword>
<organism evidence="2 3">
    <name type="scientific">Odynerus spinipes</name>
    <dbReference type="NCBI Taxonomy" id="1348599"/>
    <lineage>
        <taxon>Eukaryota</taxon>
        <taxon>Metazoa</taxon>
        <taxon>Ecdysozoa</taxon>
        <taxon>Arthropoda</taxon>
        <taxon>Hexapoda</taxon>
        <taxon>Insecta</taxon>
        <taxon>Pterygota</taxon>
        <taxon>Neoptera</taxon>
        <taxon>Endopterygota</taxon>
        <taxon>Hymenoptera</taxon>
        <taxon>Apocrita</taxon>
        <taxon>Aculeata</taxon>
        <taxon>Vespoidea</taxon>
        <taxon>Vespidae</taxon>
        <taxon>Eumeninae</taxon>
        <taxon>Odynerus</taxon>
    </lineage>
</organism>
<dbReference type="Proteomes" id="UP001258017">
    <property type="component" value="Unassembled WGS sequence"/>
</dbReference>
<feature type="compositionally biased region" description="Basic and acidic residues" evidence="1">
    <location>
        <begin position="207"/>
        <end position="219"/>
    </location>
</feature>
<comment type="caution">
    <text evidence="2">The sequence shown here is derived from an EMBL/GenBank/DDBJ whole genome shotgun (WGS) entry which is preliminary data.</text>
</comment>
<feature type="compositionally biased region" description="Basic residues" evidence="1">
    <location>
        <begin position="61"/>
        <end position="70"/>
    </location>
</feature>
<reference evidence="2" key="1">
    <citation type="submission" date="2021-08" db="EMBL/GenBank/DDBJ databases">
        <authorList>
            <person name="Misof B."/>
            <person name="Oliver O."/>
            <person name="Podsiadlowski L."/>
            <person name="Donath A."/>
            <person name="Peters R."/>
            <person name="Mayer C."/>
            <person name="Rust J."/>
            <person name="Gunkel S."/>
            <person name="Lesny P."/>
            <person name="Martin S."/>
            <person name="Oeyen J.P."/>
            <person name="Petersen M."/>
            <person name="Panagiotis P."/>
            <person name="Wilbrandt J."/>
            <person name="Tanja T."/>
        </authorList>
    </citation>
    <scope>NUCLEOTIDE SEQUENCE</scope>
    <source>
        <strain evidence="2">GBR_01_08_01A</strain>
        <tissue evidence="2">Thorax + abdomen</tissue>
    </source>
</reference>
<evidence type="ECO:0000256" key="1">
    <source>
        <dbReference type="SAM" id="MobiDB-lite"/>
    </source>
</evidence>
<gene>
    <name evidence="2" type="ORF">KPH14_013099</name>
</gene>